<organism evidence="2 3">
    <name type="scientific">Paenibacillus darwinianus</name>
    <dbReference type="NCBI Taxonomy" id="1380763"/>
    <lineage>
        <taxon>Bacteria</taxon>
        <taxon>Bacillati</taxon>
        <taxon>Bacillota</taxon>
        <taxon>Bacilli</taxon>
        <taxon>Bacillales</taxon>
        <taxon>Paenibacillaceae</taxon>
        <taxon>Paenibacillus</taxon>
    </lineage>
</organism>
<protein>
    <submittedName>
        <fullName evidence="2">Uncharacterized protein</fullName>
    </submittedName>
</protein>
<name>A0A9W5W6Y7_9BACL</name>
<keyword evidence="3" id="KW-1185">Reference proteome</keyword>
<comment type="caution">
    <text evidence="2">The sequence shown here is derived from an EMBL/GenBank/DDBJ whole genome shotgun (WGS) entry which is preliminary data.</text>
</comment>
<sequence length="88" mass="10202">MAQQEDIERNAEERRNDQRQSRADPVQFLEQQEERNHSHLSGNHHYGNGDKEYGVSSLPIQLGNAVCHERACQNDAQCAEPRNENRIF</sequence>
<dbReference type="Proteomes" id="UP000053750">
    <property type="component" value="Unassembled WGS sequence"/>
</dbReference>
<evidence type="ECO:0000313" key="3">
    <source>
        <dbReference type="Proteomes" id="UP000053750"/>
    </source>
</evidence>
<reference evidence="2 3" key="1">
    <citation type="submission" date="2014-02" db="EMBL/GenBank/DDBJ databases">
        <title>Genome sequence of Paenibacillus darwinianus reveals adaptive mechanisms for survival in Antarctic soils.</title>
        <authorList>
            <person name="Dsouza M."/>
            <person name="Taylor M.W."/>
            <person name="Turner S.J."/>
            <person name="Aislabie J."/>
        </authorList>
    </citation>
    <scope>NUCLEOTIDE SEQUENCE [LARGE SCALE GENOMIC DNA]</scope>
    <source>
        <strain evidence="2 3">CE1</strain>
    </source>
</reference>
<dbReference type="EMBL" id="JFHU01000136">
    <property type="protein sequence ID" value="EXX88041.1"/>
    <property type="molecule type" value="Genomic_DNA"/>
</dbReference>
<feature type="compositionally biased region" description="Basic and acidic residues" evidence="1">
    <location>
        <begin position="1"/>
        <end position="22"/>
    </location>
</feature>
<gene>
    <name evidence="2" type="ORF">BG53_02615</name>
</gene>
<evidence type="ECO:0000313" key="2">
    <source>
        <dbReference type="EMBL" id="EXX88041.1"/>
    </source>
</evidence>
<feature type="region of interest" description="Disordered" evidence="1">
    <location>
        <begin position="1"/>
        <end position="55"/>
    </location>
</feature>
<proteinExistence type="predicted"/>
<dbReference type="AlphaFoldDB" id="A0A9W5W6Y7"/>
<evidence type="ECO:0000256" key="1">
    <source>
        <dbReference type="SAM" id="MobiDB-lite"/>
    </source>
</evidence>
<accession>A0A9W5W6Y7</accession>